<comment type="subunit">
    <text evidence="3">Homodimer. Interacts with CIPK.</text>
</comment>
<evidence type="ECO:0000256" key="2">
    <source>
        <dbReference type="ARBA" id="ARBA00023774"/>
    </source>
</evidence>
<reference evidence="5" key="2">
    <citation type="submission" date="2021-03" db="UniProtKB">
        <authorList>
            <consortium name="EnsemblPlants"/>
        </authorList>
    </citation>
    <scope>IDENTIFICATION</scope>
</reference>
<dbReference type="GO" id="GO:0019722">
    <property type="term" value="P:calcium-mediated signaling"/>
    <property type="evidence" value="ECO:0007669"/>
    <property type="project" value="UniProtKB-UniRule"/>
</dbReference>
<dbReference type="InterPro" id="IPR011992">
    <property type="entry name" value="EF-hand-dom_pair"/>
</dbReference>
<feature type="domain" description="EF-hand" evidence="4">
    <location>
        <begin position="104"/>
        <end position="139"/>
    </location>
</feature>
<reference evidence="5" key="1">
    <citation type="journal article" date="2017" name="Nature">
        <title>The genome of Chenopodium quinoa.</title>
        <authorList>
            <person name="Jarvis D.E."/>
            <person name="Ho Y.S."/>
            <person name="Lightfoot D.J."/>
            <person name="Schmoeckel S.M."/>
            <person name="Li B."/>
            <person name="Borm T.J.A."/>
            <person name="Ohyanagi H."/>
            <person name="Mineta K."/>
            <person name="Michell C.T."/>
            <person name="Saber N."/>
            <person name="Kharbatia N.M."/>
            <person name="Rupper R.R."/>
            <person name="Sharp A.R."/>
            <person name="Dally N."/>
            <person name="Boughton B.A."/>
            <person name="Woo Y.H."/>
            <person name="Gao G."/>
            <person name="Schijlen E.G.W.M."/>
            <person name="Guo X."/>
            <person name="Momin A.A."/>
            <person name="Negrao S."/>
            <person name="Al-Babili S."/>
            <person name="Gehring C."/>
            <person name="Roessner U."/>
            <person name="Jung C."/>
            <person name="Murphy K."/>
            <person name="Arold S.T."/>
            <person name="Gojobori T."/>
            <person name="van der Linden C.G."/>
            <person name="van Loo E.N."/>
            <person name="Jellen E.N."/>
            <person name="Maughan P.J."/>
            <person name="Tester M."/>
        </authorList>
    </citation>
    <scope>NUCLEOTIDE SEQUENCE [LARGE SCALE GENOMIC DNA]</scope>
    <source>
        <strain evidence="5">cv. PI 614886</strain>
    </source>
</reference>
<organism evidence="5 6">
    <name type="scientific">Chenopodium quinoa</name>
    <name type="common">Quinoa</name>
    <dbReference type="NCBI Taxonomy" id="63459"/>
    <lineage>
        <taxon>Eukaryota</taxon>
        <taxon>Viridiplantae</taxon>
        <taxon>Streptophyta</taxon>
        <taxon>Embryophyta</taxon>
        <taxon>Tracheophyta</taxon>
        <taxon>Spermatophyta</taxon>
        <taxon>Magnoliopsida</taxon>
        <taxon>eudicotyledons</taxon>
        <taxon>Gunneridae</taxon>
        <taxon>Pentapetalae</taxon>
        <taxon>Caryophyllales</taxon>
        <taxon>Chenopodiaceae</taxon>
        <taxon>Chenopodioideae</taxon>
        <taxon>Atripliceae</taxon>
        <taxon>Chenopodium</taxon>
    </lineage>
</organism>
<dbReference type="PANTHER" id="PTHR23056:SF110">
    <property type="entry name" value="CALMODULIN"/>
    <property type="match status" value="1"/>
</dbReference>
<dbReference type="Pfam" id="PF13499">
    <property type="entry name" value="EF-hand_7"/>
    <property type="match status" value="1"/>
</dbReference>
<protein>
    <recommendedName>
        <fullName evidence="3">Calcineurin B-like protein</fullName>
    </recommendedName>
</protein>
<dbReference type="GO" id="GO:0005509">
    <property type="term" value="F:calcium ion binding"/>
    <property type="evidence" value="ECO:0007669"/>
    <property type="project" value="UniProtKB-UniRule"/>
</dbReference>
<dbReference type="EnsemblPlants" id="AUR62019855-RA">
    <property type="protein sequence ID" value="AUR62019855-RA:cds"/>
    <property type="gene ID" value="AUR62019855"/>
</dbReference>
<keyword evidence="6" id="KW-1185">Reference proteome</keyword>
<proteinExistence type="inferred from homology"/>
<comment type="subcellular location">
    <subcellularLocation>
        <location evidence="3">Membrane</location>
    </subcellularLocation>
</comment>
<dbReference type="OMA" id="KEMIWAL"/>
<name>A0A803LWK4_CHEQI</name>
<evidence type="ECO:0000313" key="5">
    <source>
        <dbReference type="EnsemblPlants" id="AUR62019855-RA:cds"/>
    </source>
</evidence>
<dbReference type="InterPro" id="IPR002048">
    <property type="entry name" value="EF_hand_dom"/>
</dbReference>
<dbReference type="PRINTS" id="PR00450">
    <property type="entry name" value="RECOVERIN"/>
</dbReference>
<dbReference type="SMART" id="SM00054">
    <property type="entry name" value="EFh"/>
    <property type="match status" value="4"/>
</dbReference>
<keyword evidence="3" id="KW-0106">Calcium</keyword>
<keyword evidence="3" id="KW-0472">Membrane</keyword>
<evidence type="ECO:0000313" key="6">
    <source>
        <dbReference type="Proteomes" id="UP000596660"/>
    </source>
</evidence>
<dbReference type="AlphaFoldDB" id="A0A803LWK4"/>
<evidence type="ECO:0000256" key="3">
    <source>
        <dbReference type="RuleBase" id="RU369080"/>
    </source>
</evidence>
<dbReference type="Proteomes" id="UP000596660">
    <property type="component" value="Unplaced"/>
</dbReference>
<dbReference type="PROSITE" id="PS50222">
    <property type="entry name" value="EF_HAND_2"/>
    <property type="match status" value="3"/>
</dbReference>
<feature type="domain" description="EF-hand" evidence="4">
    <location>
        <begin position="67"/>
        <end position="102"/>
    </location>
</feature>
<evidence type="ECO:0000256" key="1">
    <source>
        <dbReference type="ARBA" id="ARBA00022737"/>
    </source>
</evidence>
<evidence type="ECO:0000259" key="4">
    <source>
        <dbReference type="PROSITE" id="PS50222"/>
    </source>
</evidence>
<dbReference type="GO" id="GO:0016020">
    <property type="term" value="C:membrane"/>
    <property type="evidence" value="ECO:0007669"/>
    <property type="project" value="UniProtKB-SubCell"/>
</dbReference>
<comment type="function">
    <text evidence="3">Acts as a calcium sensor. CBL proteins interact with CIPK serine-threonine protein kinases. Binding of a CBL protein to the regulatory NAF domain of a CIPK protein lead to the activation of the kinase in a calcium-dependent manner.</text>
</comment>
<dbReference type="PANTHER" id="PTHR23056">
    <property type="entry name" value="CALCINEURIN B"/>
    <property type="match status" value="1"/>
</dbReference>
<dbReference type="GO" id="GO:0019900">
    <property type="term" value="F:kinase binding"/>
    <property type="evidence" value="ECO:0007669"/>
    <property type="project" value="UniProtKB-UniRule"/>
</dbReference>
<dbReference type="FunFam" id="1.10.238.10:FF:000073">
    <property type="entry name" value="calcineurin B-like protein 3"/>
    <property type="match status" value="1"/>
</dbReference>
<dbReference type="SUPFAM" id="SSF47473">
    <property type="entry name" value="EF-hand"/>
    <property type="match status" value="1"/>
</dbReference>
<dbReference type="CDD" id="cd00051">
    <property type="entry name" value="EFh"/>
    <property type="match status" value="1"/>
</dbReference>
<dbReference type="Pfam" id="PF13833">
    <property type="entry name" value="EF-hand_8"/>
    <property type="match status" value="1"/>
</dbReference>
<accession>A0A803LWK4</accession>
<dbReference type="InterPro" id="IPR045198">
    <property type="entry name" value="CNBL1-10"/>
</dbReference>
<sequence>MGCMYSKNGGNNLGYCNSIILASETPFSANEVEALHVLYRRLCSSAIDEGQINKKEFQLALLGNCGQRNLFVDRVFKMFDLKNNGVIRFEDFVRSLSIFHPSTPEADKIAFAFSFYDVQNTGYIEREELKEMLLAIFEELDVKPSDNLVETILEKTFLEVDLKKDGKIDHEEWREYMASNPLLMKNMTLPCLKELTTAFPSFFISSEVCDLDLRAEGDVSGSNSSKSSSKNRNIRMYHSITLVKRMRLICQIRSLLAKCSQPSVIQHYRFMTYCERYEAGSFCRQGDQAKEFRNVVLAIKLPDDIVEAILESYSHGADSAFIEADSNLNGRIDLDEWSGFVFRNPSLLKNMTLAYLILIKTVMKNRAEAWKITGYNVIASG</sequence>
<keyword evidence="3" id="KW-0479">Metal-binding</keyword>
<comment type="similarity">
    <text evidence="2 3">Belongs to the calcineurin regulatory subunit family.</text>
</comment>
<keyword evidence="1 3" id="KW-0677">Repeat</keyword>
<feature type="domain" description="EF-hand" evidence="4">
    <location>
        <begin position="148"/>
        <end position="183"/>
    </location>
</feature>
<dbReference type="Gramene" id="AUR62019855-RA">
    <property type="protein sequence ID" value="AUR62019855-RA:cds"/>
    <property type="gene ID" value="AUR62019855"/>
</dbReference>
<dbReference type="Gene3D" id="1.10.238.10">
    <property type="entry name" value="EF-hand"/>
    <property type="match status" value="2"/>
</dbReference>
<dbReference type="Pfam" id="PF13202">
    <property type="entry name" value="EF-hand_5"/>
    <property type="match status" value="1"/>
</dbReference>